<dbReference type="PANTHER" id="PTHR11680">
    <property type="entry name" value="SERINE HYDROXYMETHYLTRANSFERASE"/>
    <property type="match status" value="1"/>
</dbReference>
<comment type="similarity">
    <text evidence="3">Belongs to the SHMT family.</text>
</comment>
<dbReference type="Gene3D" id="3.90.1150.10">
    <property type="entry name" value="Aspartate Aminotransferase, domain 1"/>
    <property type="match status" value="1"/>
</dbReference>
<evidence type="ECO:0000256" key="4">
    <source>
        <dbReference type="ARBA" id="ARBA00011738"/>
    </source>
</evidence>
<protein>
    <submittedName>
        <fullName evidence="10">Serine hydroxymethyltransferase</fullName>
        <ecNumber evidence="10">2.1.2.1</ecNumber>
    </submittedName>
</protein>
<evidence type="ECO:0000256" key="5">
    <source>
        <dbReference type="ARBA" id="ARBA00022490"/>
    </source>
</evidence>
<keyword evidence="5" id="KW-0963">Cytoplasm</keyword>
<accession>A0A3B0S713</accession>
<keyword evidence="8" id="KW-0663">Pyridoxal phosphate</keyword>
<name>A0A3B0S713_9ZZZZ</name>
<keyword evidence="6" id="KW-0554">One-carbon metabolism</keyword>
<dbReference type="GO" id="GO:0019264">
    <property type="term" value="P:glycine biosynthetic process from serine"/>
    <property type="evidence" value="ECO:0007669"/>
    <property type="project" value="InterPro"/>
</dbReference>
<gene>
    <name evidence="10" type="ORF">MNBD_ACTINO02-958</name>
</gene>
<dbReference type="EMBL" id="UOEK01000193">
    <property type="protein sequence ID" value="VAW00748.1"/>
    <property type="molecule type" value="Genomic_DNA"/>
</dbReference>
<evidence type="ECO:0000256" key="3">
    <source>
        <dbReference type="ARBA" id="ARBA00006376"/>
    </source>
</evidence>
<proteinExistence type="inferred from homology"/>
<organism evidence="10">
    <name type="scientific">hydrothermal vent metagenome</name>
    <dbReference type="NCBI Taxonomy" id="652676"/>
    <lineage>
        <taxon>unclassified sequences</taxon>
        <taxon>metagenomes</taxon>
        <taxon>ecological metagenomes</taxon>
    </lineage>
</organism>
<dbReference type="InterPro" id="IPR001085">
    <property type="entry name" value="Ser_HO-MeTrfase"/>
</dbReference>
<feature type="domain" description="Serine hydroxymethyltransferase-like" evidence="9">
    <location>
        <begin position="7"/>
        <end position="384"/>
    </location>
</feature>
<dbReference type="GO" id="GO:0032259">
    <property type="term" value="P:methylation"/>
    <property type="evidence" value="ECO:0007669"/>
    <property type="project" value="UniProtKB-KW"/>
</dbReference>
<comment type="cofactor">
    <cofactor evidence="1">
        <name>pyridoxal 5'-phosphate</name>
        <dbReference type="ChEBI" id="CHEBI:597326"/>
    </cofactor>
</comment>
<dbReference type="GO" id="GO:0030170">
    <property type="term" value="F:pyridoxal phosphate binding"/>
    <property type="evidence" value="ECO:0007669"/>
    <property type="project" value="InterPro"/>
</dbReference>
<dbReference type="NCBIfam" id="NF000586">
    <property type="entry name" value="PRK00011.1"/>
    <property type="match status" value="1"/>
</dbReference>
<evidence type="ECO:0000256" key="8">
    <source>
        <dbReference type="ARBA" id="ARBA00022898"/>
    </source>
</evidence>
<dbReference type="InterPro" id="IPR049943">
    <property type="entry name" value="Ser_HO-MeTrfase-like"/>
</dbReference>
<dbReference type="PANTHER" id="PTHR11680:SF35">
    <property type="entry name" value="SERINE HYDROXYMETHYLTRANSFERASE 1"/>
    <property type="match status" value="1"/>
</dbReference>
<dbReference type="GO" id="GO:0008168">
    <property type="term" value="F:methyltransferase activity"/>
    <property type="evidence" value="ECO:0007669"/>
    <property type="project" value="UniProtKB-KW"/>
</dbReference>
<dbReference type="GO" id="GO:0005829">
    <property type="term" value="C:cytosol"/>
    <property type="evidence" value="ECO:0007669"/>
    <property type="project" value="TreeGrafter"/>
</dbReference>
<dbReference type="InterPro" id="IPR015422">
    <property type="entry name" value="PyrdxlP-dep_Trfase_small"/>
</dbReference>
<evidence type="ECO:0000259" key="9">
    <source>
        <dbReference type="Pfam" id="PF00464"/>
    </source>
</evidence>
<dbReference type="InterPro" id="IPR039429">
    <property type="entry name" value="SHMT-like_dom"/>
</dbReference>
<dbReference type="GO" id="GO:0035999">
    <property type="term" value="P:tetrahydrofolate interconversion"/>
    <property type="evidence" value="ECO:0007669"/>
    <property type="project" value="InterPro"/>
</dbReference>
<keyword evidence="7 10" id="KW-0808">Transferase</keyword>
<dbReference type="FunFam" id="3.40.640.10:FF:000001">
    <property type="entry name" value="Serine hydroxymethyltransferase"/>
    <property type="match status" value="1"/>
</dbReference>
<comment type="subunit">
    <text evidence="4">Homodimer.</text>
</comment>
<evidence type="ECO:0000313" key="10">
    <source>
        <dbReference type="EMBL" id="VAW00748.1"/>
    </source>
</evidence>
<evidence type="ECO:0000256" key="7">
    <source>
        <dbReference type="ARBA" id="ARBA00022679"/>
    </source>
</evidence>
<dbReference type="CDD" id="cd00378">
    <property type="entry name" value="SHMT"/>
    <property type="match status" value="1"/>
</dbReference>
<reference evidence="10" key="1">
    <citation type="submission" date="2018-06" db="EMBL/GenBank/DDBJ databases">
        <authorList>
            <person name="Zhirakovskaya E."/>
        </authorList>
    </citation>
    <scope>NUCLEOTIDE SEQUENCE</scope>
</reference>
<dbReference type="HAMAP" id="MF_00051">
    <property type="entry name" value="SHMT"/>
    <property type="match status" value="1"/>
</dbReference>
<keyword evidence="10" id="KW-0489">Methyltransferase</keyword>
<dbReference type="SUPFAM" id="SSF53383">
    <property type="entry name" value="PLP-dependent transferases"/>
    <property type="match status" value="1"/>
</dbReference>
<dbReference type="GO" id="GO:0004372">
    <property type="term" value="F:glycine hydroxymethyltransferase activity"/>
    <property type="evidence" value="ECO:0007669"/>
    <property type="project" value="UniProtKB-EC"/>
</dbReference>
<dbReference type="Pfam" id="PF00464">
    <property type="entry name" value="SHMT"/>
    <property type="match status" value="1"/>
</dbReference>
<comment type="subcellular location">
    <subcellularLocation>
        <location evidence="2">Cytoplasm</location>
    </subcellularLocation>
</comment>
<dbReference type="AlphaFoldDB" id="A0A3B0S713"/>
<dbReference type="PIRSF" id="PIRSF000412">
    <property type="entry name" value="SHMT"/>
    <property type="match status" value="1"/>
</dbReference>
<evidence type="ECO:0000256" key="6">
    <source>
        <dbReference type="ARBA" id="ARBA00022563"/>
    </source>
</evidence>
<dbReference type="EC" id="2.1.2.1" evidence="10"/>
<dbReference type="InterPro" id="IPR015424">
    <property type="entry name" value="PyrdxlP-dep_Trfase"/>
</dbReference>
<sequence>MIDTRTLEEADPKLADMIAREADRQRSKIHLIASENFASLAMMQAAGSVLANNYSEGYPGRRYYEGCQVVDEIETLAIERAKALFGADHANVQPHSGSQANMAAYLAVIEPGDTILGMALDQGGHLTHGSHVNFSGNLFNVVAYGMDPETELIDFEEVRRLAVEHQPKMIIGGYSSYSRLLDWSKFRDIADEVGAILVIDAAHVIGLIAGGAHPNPVPHADIVTATTHKALRGPRGGLILCKEKYAKAIDKAVFPYVQGGANNSMIAAKALCFEQAGSEDFATYAHQIVKNAAALANNMAAQGVRIISGGTDNHMFMIDLRSIDEKLTGKVAAKLLDDVGITLNRNAIPFDPRSPFITSGLRIGLPSATTAGMDETSMETLGDLMIGVLRGRDDEAAVAGFASRIAELAARFPSYPEGFSGHA</sequence>
<evidence type="ECO:0000256" key="1">
    <source>
        <dbReference type="ARBA" id="ARBA00001933"/>
    </source>
</evidence>
<dbReference type="Gene3D" id="3.40.640.10">
    <property type="entry name" value="Type I PLP-dependent aspartate aminotransferase-like (Major domain)"/>
    <property type="match status" value="1"/>
</dbReference>
<dbReference type="InterPro" id="IPR015421">
    <property type="entry name" value="PyrdxlP-dep_Trfase_major"/>
</dbReference>
<evidence type="ECO:0000256" key="2">
    <source>
        <dbReference type="ARBA" id="ARBA00004496"/>
    </source>
</evidence>